<dbReference type="Proteomes" id="UP000005801">
    <property type="component" value="Unassembled WGS sequence"/>
</dbReference>
<dbReference type="RefSeq" id="WP_006969293.1">
    <property type="nucleotide sequence ID" value="NZ_ABCS01000002.1"/>
</dbReference>
<organism evidence="2 3">
    <name type="scientific">Plesiocystis pacifica SIR-1</name>
    <dbReference type="NCBI Taxonomy" id="391625"/>
    <lineage>
        <taxon>Bacteria</taxon>
        <taxon>Pseudomonadati</taxon>
        <taxon>Myxococcota</taxon>
        <taxon>Polyangia</taxon>
        <taxon>Nannocystales</taxon>
        <taxon>Nannocystaceae</taxon>
        <taxon>Plesiocystis</taxon>
    </lineage>
</organism>
<dbReference type="Pfam" id="PF13665">
    <property type="entry name" value="Tox-PAAR-like"/>
    <property type="match status" value="1"/>
</dbReference>
<gene>
    <name evidence="2" type="ORF">PPSIR1_22234</name>
</gene>
<name>A6FXU4_9BACT</name>
<sequence length="354" mass="38843">MSRKVYANGREVVSGGNHGKVVGAFPDVCNSPPGPPAGPVPVPYADSSSARDLKKGSKRVKIGGKPVGLRDQSFFKSAPLGNEAATKSFGGSLLTHTIGGKTQFGSWSHDVKVEGKGVQRHRDLTTSNHGSYPGGTPPTPNLSSEQKLALSRVKEGQCPCCGESDCPAAFKAGEEPLSMREFYGMDSKGTGRAKDLAEQYRLAKNVRRTQCQCTVSTAVFPSPPCDVFRAENPAKKKRIERKWNNSRNRYIEGHEHRLHDKFHFLDLMIASHPAGEQKKIRAAGKMRRSDRKDDPWGKLWNKYNKDSERAARINHLVPKEAGGCPTGPGNLQPQQLLCLVCQDIDQMMTDHWQG</sequence>
<dbReference type="OrthoDB" id="8073614at2"/>
<evidence type="ECO:0000256" key="1">
    <source>
        <dbReference type="SAM" id="MobiDB-lite"/>
    </source>
</evidence>
<dbReference type="AlphaFoldDB" id="A6FXU4"/>
<dbReference type="EMBL" id="ABCS01000002">
    <property type="protein sequence ID" value="EDM81682.1"/>
    <property type="molecule type" value="Genomic_DNA"/>
</dbReference>
<reference evidence="2 3" key="1">
    <citation type="submission" date="2007-06" db="EMBL/GenBank/DDBJ databases">
        <authorList>
            <person name="Shimkets L."/>
            <person name="Ferriera S."/>
            <person name="Johnson J."/>
            <person name="Kravitz S."/>
            <person name="Beeson K."/>
            <person name="Sutton G."/>
            <person name="Rogers Y.-H."/>
            <person name="Friedman R."/>
            <person name="Frazier M."/>
            <person name="Venter J.C."/>
        </authorList>
    </citation>
    <scope>NUCLEOTIDE SEQUENCE [LARGE SCALE GENOMIC DNA]</scope>
    <source>
        <strain evidence="2 3">SIR-1</strain>
    </source>
</reference>
<evidence type="ECO:0000313" key="3">
    <source>
        <dbReference type="Proteomes" id="UP000005801"/>
    </source>
</evidence>
<protein>
    <submittedName>
        <fullName evidence="2">Uncharacterized protein</fullName>
    </submittedName>
</protein>
<dbReference type="eggNOG" id="COG1475">
    <property type="taxonomic scope" value="Bacteria"/>
</dbReference>
<comment type="caution">
    <text evidence="2">The sequence shown here is derived from an EMBL/GenBank/DDBJ whole genome shotgun (WGS) entry which is preliminary data.</text>
</comment>
<feature type="region of interest" description="Disordered" evidence="1">
    <location>
        <begin position="44"/>
        <end position="65"/>
    </location>
</feature>
<keyword evidence="3" id="KW-1185">Reference proteome</keyword>
<proteinExistence type="predicted"/>
<evidence type="ECO:0000313" key="2">
    <source>
        <dbReference type="EMBL" id="EDM81682.1"/>
    </source>
</evidence>
<feature type="region of interest" description="Disordered" evidence="1">
    <location>
        <begin position="123"/>
        <end position="145"/>
    </location>
</feature>
<accession>A6FXU4</accession>
<dbReference type="STRING" id="391625.PPSIR1_22234"/>